<evidence type="ECO:0000313" key="1">
    <source>
        <dbReference type="EMBL" id="MFC5406643.1"/>
    </source>
</evidence>
<gene>
    <name evidence="1" type="ORF">ACFPOF_28260</name>
</gene>
<proteinExistence type="predicted"/>
<comment type="caution">
    <text evidence="1">The sequence shown here is derived from an EMBL/GenBank/DDBJ whole genome shotgun (WGS) entry which is preliminary data.</text>
</comment>
<protein>
    <submittedName>
        <fullName evidence="1">Uncharacterized protein</fullName>
    </submittedName>
</protein>
<accession>A0ABW0I1U0</accession>
<evidence type="ECO:0000313" key="2">
    <source>
        <dbReference type="Proteomes" id="UP001596113"/>
    </source>
</evidence>
<dbReference type="EMBL" id="JBHSMI010000056">
    <property type="protein sequence ID" value="MFC5406643.1"/>
    <property type="molecule type" value="Genomic_DNA"/>
</dbReference>
<sequence>MFILQGVSFPLRTDERGSAFYVHGSDDGDTIEISVDAHFQENTFEEDDNVEPYVSINPIQTNKNSLSDLIGMSFEVKTIEEADEREDTLYIWEHEPFENYLLNIVDIKDDKVHIQCKGTAVTDGYADPYKTVEFTMDCWLPIITSVDDWKKYGL</sequence>
<name>A0ABW0I1U0_9BACL</name>
<dbReference type="RefSeq" id="WP_378138738.1">
    <property type="nucleotide sequence ID" value="NZ_JBHSMI010000056.1"/>
</dbReference>
<dbReference type="Proteomes" id="UP001596113">
    <property type="component" value="Unassembled WGS sequence"/>
</dbReference>
<keyword evidence="2" id="KW-1185">Reference proteome</keyword>
<reference evidence="2" key="1">
    <citation type="journal article" date="2019" name="Int. J. Syst. Evol. Microbiol.">
        <title>The Global Catalogue of Microorganisms (GCM) 10K type strain sequencing project: providing services to taxonomists for standard genome sequencing and annotation.</title>
        <authorList>
            <consortium name="The Broad Institute Genomics Platform"/>
            <consortium name="The Broad Institute Genome Sequencing Center for Infectious Disease"/>
            <person name="Wu L."/>
            <person name="Ma J."/>
        </authorList>
    </citation>
    <scope>NUCLEOTIDE SEQUENCE [LARGE SCALE GENOMIC DNA]</scope>
    <source>
        <strain evidence="2">CGMCC 1.18575</strain>
    </source>
</reference>
<organism evidence="1 2">
    <name type="scientific">Cohnella soli</name>
    <dbReference type="NCBI Taxonomy" id="425005"/>
    <lineage>
        <taxon>Bacteria</taxon>
        <taxon>Bacillati</taxon>
        <taxon>Bacillota</taxon>
        <taxon>Bacilli</taxon>
        <taxon>Bacillales</taxon>
        <taxon>Paenibacillaceae</taxon>
        <taxon>Cohnella</taxon>
    </lineage>
</organism>